<dbReference type="GO" id="GO:0000146">
    <property type="term" value="F:microfilament motor activity"/>
    <property type="evidence" value="ECO:0007669"/>
    <property type="project" value="TreeGrafter"/>
</dbReference>
<evidence type="ECO:0000256" key="2">
    <source>
        <dbReference type="ARBA" id="ARBA00022737"/>
    </source>
</evidence>
<evidence type="ECO:0000256" key="12">
    <source>
        <dbReference type="PROSITE-ProRule" id="PRU00782"/>
    </source>
</evidence>
<dbReference type="InterPro" id="IPR027417">
    <property type="entry name" value="P-loop_NTPase"/>
</dbReference>
<dbReference type="GO" id="GO:0005516">
    <property type="term" value="F:calmodulin binding"/>
    <property type="evidence" value="ECO:0007669"/>
    <property type="project" value="UniProtKB-KW"/>
</dbReference>
<evidence type="ECO:0000256" key="4">
    <source>
        <dbReference type="ARBA" id="ARBA00022840"/>
    </source>
</evidence>
<dbReference type="PANTHER" id="PTHR13140">
    <property type="entry name" value="MYOSIN"/>
    <property type="match status" value="1"/>
</dbReference>
<dbReference type="InterPro" id="IPR000048">
    <property type="entry name" value="IQ_motif_EF-hand-BS"/>
</dbReference>
<dbReference type="Proteomes" id="UP000516988">
    <property type="component" value="Unassembled WGS sequence"/>
</dbReference>
<dbReference type="Pfam" id="PF00612">
    <property type="entry name" value="IQ"/>
    <property type="match status" value="2"/>
</dbReference>
<dbReference type="GO" id="GO:0005903">
    <property type="term" value="C:brush border"/>
    <property type="evidence" value="ECO:0007669"/>
    <property type="project" value="TreeGrafter"/>
</dbReference>
<keyword evidence="4 12" id="KW-0067">ATP-binding</keyword>
<feature type="compositionally biased region" description="Polar residues" evidence="13">
    <location>
        <begin position="78"/>
        <end position="88"/>
    </location>
</feature>
<evidence type="ECO:0000256" key="6">
    <source>
        <dbReference type="ARBA" id="ARBA00023123"/>
    </source>
</evidence>
<evidence type="ECO:0000259" key="15">
    <source>
        <dbReference type="PROSITE" id="PS51757"/>
    </source>
</evidence>
<comment type="caution">
    <text evidence="16">The sequence shown here is derived from an EMBL/GenBank/DDBJ whole genome shotgun (WGS) entry which is preliminary data.</text>
</comment>
<dbReference type="GO" id="GO:0016459">
    <property type="term" value="C:myosin complex"/>
    <property type="evidence" value="ECO:0007669"/>
    <property type="project" value="UniProtKB-KW"/>
</dbReference>
<dbReference type="GO" id="GO:0051015">
    <property type="term" value="F:actin filament binding"/>
    <property type="evidence" value="ECO:0007669"/>
    <property type="project" value="TreeGrafter"/>
</dbReference>
<dbReference type="GO" id="GO:0030048">
    <property type="term" value="P:actin filament-based movement"/>
    <property type="evidence" value="ECO:0007669"/>
    <property type="project" value="TreeGrafter"/>
</dbReference>
<dbReference type="InterPro" id="IPR001609">
    <property type="entry name" value="Myosin_head_motor_dom-like"/>
</dbReference>
<dbReference type="GO" id="GO:0006897">
    <property type="term" value="P:endocytosis"/>
    <property type="evidence" value="ECO:0007669"/>
    <property type="project" value="TreeGrafter"/>
</dbReference>
<dbReference type="GO" id="GO:0005737">
    <property type="term" value="C:cytoplasm"/>
    <property type="evidence" value="ECO:0007669"/>
    <property type="project" value="TreeGrafter"/>
</dbReference>
<proteinExistence type="inferred from homology"/>
<dbReference type="CDD" id="cd23767">
    <property type="entry name" value="IQCD"/>
    <property type="match status" value="1"/>
</dbReference>
<keyword evidence="8 12" id="KW-0009">Actin-binding</keyword>
<dbReference type="GO" id="GO:0005886">
    <property type="term" value="C:plasma membrane"/>
    <property type="evidence" value="ECO:0007669"/>
    <property type="project" value="TreeGrafter"/>
</dbReference>
<keyword evidence="2" id="KW-0677">Repeat</keyword>
<comment type="similarity">
    <text evidence="1 12">Belongs to the TRAFAC class myosin-kinesin ATPase superfamily. Myosin family.</text>
</comment>
<evidence type="ECO:0000256" key="10">
    <source>
        <dbReference type="ARBA" id="ARBA00041221"/>
    </source>
</evidence>
<keyword evidence="5" id="KW-0112">Calmodulin-binding</keyword>
<dbReference type="GO" id="GO:0007015">
    <property type="term" value="P:actin filament organization"/>
    <property type="evidence" value="ECO:0007669"/>
    <property type="project" value="TreeGrafter"/>
</dbReference>
<evidence type="ECO:0000256" key="11">
    <source>
        <dbReference type="ARBA" id="ARBA00041380"/>
    </source>
</evidence>
<evidence type="ECO:0000256" key="5">
    <source>
        <dbReference type="ARBA" id="ARBA00022860"/>
    </source>
</evidence>
<dbReference type="GO" id="GO:0007605">
    <property type="term" value="P:sensory perception of sound"/>
    <property type="evidence" value="ECO:0007669"/>
    <property type="project" value="TreeGrafter"/>
</dbReference>
<dbReference type="InterPro" id="IPR036961">
    <property type="entry name" value="Kinesin_motor_dom_sf"/>
</dbReference>
<dbReference type="Gene3D" id="1.10.10.820">
    <property type="match status" value="1"/>
</dbReference>
<feature type="non-terminal residue" evidence="16">
    <location>
        <position position="1"/>
    </location>
</feature>
<dbReference type="OrthoDB" id="10055605at2759"/>
<evidence type="ECO:0000313" key="16">
    <source>
        <dbReference type="EMBL" id="NWX44136.1"/>
    </source>
</evidence>
<evidence type="ECO:0000256" key="9">
    <source>
        <dbReference type="ARBA" id="ARBA00039640"/>
    </source>
</evidence>
<dbReference type="Gene3D" id="1.20.120.720">
    <property type="entry name" value="Myosin VI head, motor domain, U50 subdomain"/>
    <property type="match status" value="1"/>
</dbReference>
<dbReference type="SUPFAM" id="SSF52540">
    <property type="entry name" value="P-loop containing nucleoside triphosphate hydrolases"/>
    <property type="match status" value="1"/>
</dbReference>
<dbReference type="EMBL" id="VZSC01007539">
    <property type="protein sequence ID" value="NWX44136.1"/>
    <property type="molecule type" value="Genomic_DNA"/>
</dbReference>
<evidence type="ECO:0000256" key="13">
    <source>
        <dbReference type="SAM" id="MobiDB-lite"/>
    </source>
</evidence>
<evidence type="ECO:0000256" key="7">
    <source>
        <dbReference type="ARBA" id="ARBA00023175"/>
    </source>
</evidence>
<feature type="binding site" evidence="12">
    <location>
        <begin position="24"/>
        <end position="31"/>
    </location>
    <ligand>
        <name>ATP</name>
        <dbReference type="ChEBI" id="CHEBI:30616"/>
    </ligand>
</feature>
<dbReference type="GO" id="GO:0005524">
    <property type="term" value="F:ATP binding"/>
    <property type="evidence" value="ECO:0007669"/>
    <property type="project" value="UniProtKB-UniRule"/>
</dbReference>
<dbReference type="PRINTS" id="PR00193">
    <property type="entry name" value="MYOSINHEAVY"/>
</dbReference>
<accession>A0A7K6WBU1</accession>
<feature type="region of interest" description="Disordered" evidence="13">
    <location>
        <begin position="60"/>
        <end position="88"/>
    </location>
</feature>
<dbReference type="Gene3D" id="1.20.5.190">
    <property type="match status" value="1"/>
</dbReference>
<reference evidence="16 17" key="1">
    <citation type="submission" date="2019-09" db="EMBL/GenBank/DDBJ databases">
        <title>Bird 10,000 Genomes (B10K) Project - Family phase.</title>
        <authorList>
            <person name="Zhang G."/>
        </authorList>
    </citation>
    <scope>NUCLEOTIDE SEQUENCE [LARGE SCALE GENOMIC DNA]</scope>
    <source>
        <strain evidence="16">OUT-0004</strain>
    </source>
</reference>
<sequence>YAIADDAYRSLRDRDRDQCILITGESGAGKTEASKLVMSYVAAVCSKGDEVDKVKEQLLQSNPVLEGKRPTPRAPRLSQGSAQPPQTQLKLRQDCRHYGYLNRESSSLPGVDDAANFRTMQDAMRVIGFSPDEVTALLEVTAVVLKLGNVQLSSSYQASGMEACSITEPQELQEICELIGLDPGVLEQALCSRTVKARDETVLTALSVPQGYYGRDALAKNIYSRLFDWLVNRINASIQVKPGKQRKVMGVLDIYGFEIFQDNGFEQFIINYCNEKLQQIFILMTLKEEQEEYVREGIQWTPVEFFDNSIICNLIENSKCGILAMLDEECLRPGVVNEDTFLTKLNQLFAAHKHYESKETQNARRVMDTSLPPQCFRIHHYAGKVTYNVTGFIEKNNDLLFRDLSQAMWAARHALLRSLFPEGDPQKVSLKLPPTAGFQFKASVATLMKNLYSKNPNYIRYQPRREPQPWLWRQQDPPQPTAALPRCIKPNETKTAMLFTPELVLAQIRYLGLMENVRVRRAGYAFRQLYGSFLERYKMLSPHTWPRWPGGDREGAEVLLAELAFPAEELAFGHTKIFIRSPRTLFDLERRRQERVAQLATLIQKIFRGWQCRTQYQLMRKSQIVISAWFRGHAQKNKYRQTKRSALIIQAYVRGWKVRRAYRRYFRSEASARLASFIYRRLVQKFLVGLGRNLPPLSVTDRTWPPAPYKFLADANQELRSIFYRWKCKKYREQLTPQRQALLQAKLCASELFKDKKTLYSKSLQQPFQGEYLGLTQNPKYQKLHAVAKDKLVMADTVRKVNRASGKTVLRLLLLTTEHLILADPKAAQPKTVLSLGDIRSVSVTRFSDGFLALHLKETSTGGTKGDFLLVSDHLIELVTRLHQTLLAATAQALPLHIADRFSTHFQKGDVAVTVVESAKAGGDVPICRKRGSHKMGMQLVR</sequence>
<dbReference type="Gene3D" id="3.40.850.10">
    <property type="entry name" value="Kinesin motor domain"/>
    <property type="match status" value="2"/>
</dbReference>
<keyword evidence="17" id="KW-1185">Reference proteome</keyword>
<dbReference type="InterPro" id="IPR010926">
    <property type="entry name" value="Myosin_TH1"/>
</dbReference>
<dbReference type="FunFam" id="1.20.58.530:FF:000004">
    <property type="entry name" value="Unconventional myosin ID"/>
    <property type="match status" value="1"/>
</dbReference>
<dbReference type="Pfam" id="PF06017">
    <property type="entry name" value="Myosin_TH1"/>
    <property type="match status" value="1"/>
</dbReference>
<dbReference type="PROSITE" id="PS50096">
    <property type="entry name" value="IQ"/>
    <property type="match status" value="3"/>
</dbReference>
<feature type="non-terminal residue" evidence="16">
    <location>
        <position position="942"/>
    </location>
</feature>
<keyword evidence="3 12" id="KW-0547">Nucleotide-binding</keyword>
<evidence type="ECO:0000256" key="8">
    <source>
        <dbReference type="ARBA" id="ARBA00023203"/>
    </source>
</evidence>
<keyword evidence="6 12" id="KW-0518">Myosin</keyword>
<organism evidence="16 17">
    <name type="scientific">Steatornis caripensis</name>
    <name type="common">Oilbird</name>
    <dbReference type="NCBI Taxonomy" id="48435"/>
    <lineage>
        <taxon>Eukaryota</taxon>
        <taxon>Metazoa</taxon>
        <taxon>Chordata</taxon>
        <taxon>Craniata</taxon>
        <taxon>Vertebrata</taxon>
        <taxon>Euteleostomi</taxon>
        <taxon>Archelosauria</taxon>
        <taxon>Archosauria</taxon>
        <taxon>Dinosauria</taxon>
        <taxon>Saurischia</taxon>
        <taxon>Theropoda</taxon>
        <taxon>Coelurosauria</taxon>
        <taxon>Aves</taxon>
        <taxon>Neognathae</taxon>
        <taxon>Neoaves</taxon>
        <taxon>Strisores</taxon>
        <taxon>Caprimulgiformes</taxon>
        <taxon>Steatornithidae</taxon>
        <taxon>Steatornis</taxon>
    </lineage>
</organism>
<name>A0A7K6WBU1_STECA</name>
<dbReference type="GO" id="GO:0005902">
    <property type="term" value="C:microvillus"/>
    <property type="evidence" value="ECO:0007669"/>
    <property type="project" value="TreeGrafter"/>
</dbReference>
<evidence type="ECO:0000259" key="14">
    <source>
        <dbReference type="PROSITE" id="PS51456"/>
    </source>
</evidence>
<feature type="domain" description="TH1" evidence="15">
    <location>
        <begin position="757"/>
        <end position="940"/>
    </location>
</feature>
<dbReference type="SMART" id="SM00015">
    <property type="entry name" value="IQ"/>
    <property type="match status" value="3"/>
</dbReference>
<dbReference type="FunFam" id="1.20.5.4820:FF:000013">
    <property type="entry name" value="LOW QUALITY PROTEIN: unconventional myosin-Ib"/>
    <property type="match status" value="1"/>
</dbReference>
<dbReference type="PROSITE" id="PS51757">
    <property type="entry name" value="TH1"/>
    <property type="match status" value="1"/>
</dbReference>
<dbReference type="Gene3D" id="1.20.58.530">
    <property type="match status" value="1"/>
</dbReference>
<dbReference type="Pfam" id="PF00063">
    <property type="entry name" value="Myosin_head"/>
    <property type="match status" value="3"/>
</dbReference>
<gene>
    <name evidence="16" type="primary">Myo1a</name>
    <name evidence="16" type="ORF">STECAR_R10644</name>
</gene>
<dbReference type="PROSITE" id="PS51456">
    <property type="entry name" value="MYOSIN_MOTOR"/>
    <property type="match status" value="1"/>
</dbReference>
<dbReference type="AlphaFoldDB" id="A0A7K6WBU1"/>
<dbReference type="PANTHER" id="PTHR13140:SF291">
    <property type="entry name" value="UNCONVENTIONAL MYOSIN-IA"/>
    <property type="match status" value="1"/>
</dbReference>
<keyword evidence="7 12" id="KW-0505">Motor protein</keyword>
<comment type="caution">
    <text evidence="12">Lacks conserved residue(s) required for the propagation of feature annotation.</text>
</comment>
<protein>
    <recommendedName>
        <fullName evidence="9">Unconventional myosin-Ia</fullName>
    </recommendedName>
    <alternativeName>
        <fullName evidence="10">Brush border myosin I</fullName>
    </alternativeName>
    <alternativeName>
        <fullName evidence="11">Myosin I heavy chain</fullName>
    </alternativeName>
</protein>
<dbReference type="SMART" id="SM00242">
    <property type="entry name" value="MYSc"/>
    <property type="match status" value="1"/>
</dbReference>
<dbReference type="Gene3D" id="6.20.240.20">
    <property type="match status" value="1"/>
</dbReference>
<feature type="domain" description="Myosin motor" evidence="14">
    <location>
        <begin position="1"/>
        <end position="593"/>
    </location>
</feature>
<evidence type="ECO:0000256" key="1">
    <source>
        <dbReference type="ARBA" id="ARBA00008314"/>
    </source>
</evidence>
<evidence type="ECO:0000313" key="17">
    <source>
        <dbReference type="Proteomes" id="UP000516988"/>
    </source>
</evidence>
<evidence type="ECO:0000256" key="3">
    <source>
        <dbReference type="ARBA" id="ARBA00022741"/>
    </source>
</evidence>